<feature type="region of interest" description="Disordered" evidence="1">
    <location>
        <begin position="52"/>
        <end position="88"/>
    </location>
</feature>
<organism evidence="2 3">
    <name type="scientific">Drosophila virilis</name>
    <name type="common">Fruit fly</name>
    <dbReference type="NCBI Taxonomy" id="7244"/>
    <lineage>
        <taxon>Eukaryota</taxon>
        <taxon>Metazoa</taxon>
        <taxon>Ecdysozoa</taxon>
        <taxon>Arthropoda</taxon>
        <taxon>Hexapoda</taxon>
        <taxon>Insecta</taxon>
        <taxon>Pterygota</taxon>
        <taxon>Neoptera</taxon>
        <taxon>Endopterygota</taxon>
        <taxon>Diptera</taxon>
        <taxon>Brachycera</taxon>
        <taxon>Muscomorpha</taxon>
        <taxon>Ephydroidea</taxon>
        <taxon>Drosophilidae</taxon>
        <taxon>Drosophila</taxon>
    </lineage>
</organism>
<feature type="compositionally biased region" description="Basic and acidic residues" evidence="1">
    <location>
        <begin position="62"/>
        <end position="74"/>
    </location>
</feature>
<gene>
    <name evidence="2" type="primary">Dvir\GJ25916</name>
    <name evidence="2" type="ORF">Dvir_GJ25916</name>
</gene>
<dbReference type="Proteomes" id="UP000008792">
    <property type="component" value="Unassembled WGS sequence"/>
</dbReference>
<protein>
    <submittedName>
        <fullName evidence="2">Uncharacterized protein, isoform A</fullName>
    </submittedName>
</protein>
<proteinExistence type="predicted"/>
<feature type="compositionally biased region" description="Basic residues" evidence="1">
    <location>
        <begin position="75"/>
        <end position="88"/>
    </location>
</feature>
<evidence type="ECO:0000313" key="3">
    <source>
        <dbReference type="Proteomes" id="UP000008792"/>
    </source>
</evidence>
<name>A0A0Q9WJK6_DROVI</name>
<evidence type="ECO:0000256" key="1">
    <source>
        <dbReference type="SAM" id="MobiDB-lite"/>
    </source>
</evidence>
<keyword evidence="3" id="KW-1185">Reference proteome</keyword>
<reference evidence="2 3" key="1">
    <citation type="journal article" date="2007" name="Nature">
        <title>Evolution of genes and genomes on the Drosophila phylogeny.</title>
        <authorList>
            <consortium name="Drosophila 12 Genomes Consortium"/>
            <person name="Clark A.G."/>
            <person name="Eisen M.B."/>
            <person name="Smith D.R."/>
            <person name="Bergman C.M."/>
            <person name="Oliver B."/>
            <person name="Markow T.A."/>
            <person name="Kaufman T.C."/>
            <person name="Kellis M."/>
            <person name="Gelbart W."/>
            <person name="Iyer V.N."/>
            <person name="Pollard D.A."/>
            <person name="Sackton T.B."/>
            <person name="Larracuente A.M."/>
            <person name="Singh N.D."/>
            <person name="Abad J.P."/>
            <person name="Abt D.N."/>
            <person name="Adryan B."/>
            <person name="Aguade M."/>
            <person name="Akashi H."/>
            <person name="Anderson W.W."/>
            <person name="Aquadro C.F."/>
            <person name="Ardell D.H."/>
            <person name="Arguello R."/>
            <person name="Artieri C.G."/>
            <person name="Barbash D.A."/>
            <person name="Barker D."/>
            <person name="Barsanti P."/>
            <person name="Batterham P."/>
            <person name="Batzoglou S."/>
            <person name="Begun D."/>
            <person name="Bhutkar A."/>
            <person name="Blanco E."/>
            <person name="Bosak S.A."/>
            <person name="Bradley R.K."/>
            <person name="Brand A.D."/>
            <person name="Brent M.R."/>
            <person name="Brooks A.N."/>
            <person name="Brown R.H."/>
            <person name="Butlin R.K."/>
            <person name="Caggese C."/>
            <person name="Calvi B.R."/>
            <person name="Bernardo de Carvalho A."/>
            <person name="Caspi A."/>
            <person name="Castrezana S."/>
            <person name="Celniker S.E."/>
            <person name="Chang J.L."/>
            <person name="Chapple C."/>
            <person name="Chatterji S."/>
            <person name="Chinwalla A."/>
            <person name="Civetta A."/>
            <person name="Clifton S.W."/>
            <person name="Comeron J.M."/>
            <person name="Costello J.C."/>
            <person name="Coyne J.A."/>
            <person name="Daub J."/>
            <person name="David R.G."/>
            <person name="Delcher A.L."/>
            <person name="Delehaunty K."/>
            <person name="Do C.B."/>
            <person name="Ebling H."/>
            <person name="Edwards K."/>
            <person name="Eickbush T."/>
            <person name="Evans J.D."/>
            <person name="Filipski A."/>
            <person name="Findeiss S."/>
            <person name="Freyhult E."/>
            <person name="Fulton L."/>
            <person name="Fulton R."/>
            <person name="Garcia A.C."/>
            <person name="Gardiner A."/>
            <person name="Garfield D.A."/>
            <person name="Garvin B.E."/>
            <person name="Gibson G."/>
            <person name="Gilbert D."/>
            <person name="Gnerre S."/>
            <person name="Godfrey J."/>
            <person name="Good R."/>
            <person name="Gotea V."/>
            <person name="Gravely B."/>
            <person name="Greenberg A.J."/>
            <person name="Griffiths-Jones S."/>
            <person name="Gross S."/>
            <person name="Guigo R."/>
            <person name="Gustafson E.A."/>
            <person name="Haerty W."/>
            <person name="Hahn M.W."/>
            <person name="Halligan D.L."/>
            <person name="Halpern A.L."/>
            <person name="Halter G.M."/>
            <person name="Han M.V."/>
            <person name="Heger A."/>
            <person name="Hillier L."/>
            <person name="Hinrichs A.S."/>
            <person name="Holmes I."/>
            <person name="Hoskins R.A."/>
            <person name="Hubisz M.J."/>
            <person name="Hultmark D."/>
            <person name="Huntley M.A."/>
            <person name="Jaffe D.B."/>
            <person name="Jagadeeshan S."/>
            <person name="Jeck W.R."/>
            <person name="Johnson J."/>
            <person name="Jones C.D."/>
            <person name="Jordan W.C."/>
            <person name="Karpen G.H."/>
            <person name="Kataoka E."/>
            <person name="Keightley P.D."/>
            <person name="Kheradpour P."/>
            <person name="Kirkness E.F."/>
            <person name="Koerich L.B."/>
            <person name="Kristiansen K."/>
            <person name="Kudrna D."/>
            <person name="Kulathinal R.J."/>
            <person name="Kumar S."/>
            <person name="Kwok R."/>
            <person name="Lander E."/>
            <person name="Langley C.H."/>
            <person name="Lapoint R."/>
            <person name="Lazzaro B.P."/>
            <person name="Lee S.J."/>
            <person name="Levesque L."/>
            <person name="Li R."/>
            <person name="Lin C.F."/>
            <person name="Lin M.F."/>
            <person name="Lindblad-Toh K."/>
            <person name="Llopart A."/>
            <person name="Long M."/>
            <person name="Low L."/>
            <person name="Lozovsky E."/>
            <person name="Lu J."/>
            <person name="Luo M."/>
            <person name="Machado C.A."/>
            <person name="Makalowski W."/>
            <person name="Marzo M."/>
            <person name="Matsuda M."/>
            <person name="Matzkin L."/>
            <person name="McAllister B."/>
            <person name="McBride C.S."/>
            <person name="McKernan B."/>
            <person name="McKernan K."/>
            <person name="Mendez-Lago M."/>
            <person name="Minx P."/>
            <person name="Mollenhauer M.U."/>
            <person name="Montooth K."/>
            <person name="Mount S.M."/>
            <person name="Mu X."/>
            <person name="Myers E."/>
            <person name="Negre B."/>
            <person name="Newfeld S."/>
            <person name="Nielsen R."/>
            <person name="Noor M.A."/>
            <person name="O'Grady P."/>
            <person name="Pachter L."/>
            <person name="Papaceit M."/>
            <person name="Parisi M.J."/>
            <person name="Parisi M."/>
            <person name="Parts L."/>
            <person name="Pedersen J.S."/>
            <person name="Pesole G."/>
            <person name="Phillippy A.M."/>
            <person name="Ponting C.P."/>
            <person name="Pop M."/>
            <person name="Porcelli D."/>
            <person name="Powell J.R."/>
            <person name="Prohaska S."/>
            <person name="Pruitt K."/>
            <person name="Puig M."/>
            <person name="Quesneville H."/>
            <person name="Ram K.R."/>
            <person name="Rand D."/>
            <person name="Rasmussen M.D."/>
            <person name="Reed L.K."/>
            <person name="Reenan R."/>
            <person name="Reily A."/>
            <person name="Remington K.A."/>
            <person name="Rieger T.T."/>
            <person name="Ritchie M.G."/>
            <person name="Robin C."/>
            <person name="Rogers Y.H."/>
            <person name="Rohde C."/>
            <person name="Rozas J."/>
            <person name="Rubenfield M.J."/>
            <person name="Ruiz A."/>
            <person name="Russo S."/>
            <person name="Salzberg S.L."/>
            <person name="Sanchez-Gracia A."/>
            <person name="Saranga D.J."/>
            <person name="Sato H."/>
            <person name="Schaeffer S.W."/>
            <person name="Schatz M.C."/>
            <person name="Schlenke T."/>
            <person name="Schwartz R."/>
            <person name="Segarra C."/>
            <person name="Singh R.S."/>
            <person name="Sirot L."/>
            <person name="Sirota M."/>
            <person name="Sisneros N.B."/>
            <person name="Smith C.D."/>
            <person name="Smith T.F."/>
            <person name="Spieth J."/>
            <person name="Stage D.E."/>
            <person name="Stark A."/>
            <person name="Stephan W."/>
            <person name="Strausberg R.L."/>
            <person name="Strempel S."/>
            <person name="Sturgill D."/>
            <person name="Sutton G."/>
            <person name="Sutton G.G."/>
            <person name="Tao W."/>
            <person name="Teichmann S."/>
            <person name="Tobari Y.N."/>
            <person name="Tomimura Y."/>
            <person name="Tsolas J.M."/>
            <person name="Valente V.L."/>
            <person name="Venter E."/>
            <person name="Venter J.C."/>
            <person name="Vicario S."/>
            <person name="Vieira F.G."/>
            <person name="Vilella A.J."/>
            <person name="Villasante A."/>
            <person name="Walenz B."/>
            <person name="Wang J."/>
            <person name="Wasserman M."/>
            <person name="Watts T."/>
            <person name="Wilson D."/>
            <person name="Wilson R.K."/>
            <person name="Wing R.A."/>
            <person name="Wolfner M.F."/>
            <person name="Wong A."/>
            <person name="Wong G.K."/>
            <person name="Wu C.I."/>
            <person name="Wu G."/>
            <person name="Yamamoto D."/>
            <person name="Yang H.P."/>
            <person name="Yang S.P."/>
            <person name="Yorke J.A."/>
            <person name="Yoshida K."/>
            <person name="Zdobnov E."/>
            <person name="Zhang P."/>
            <person name="Zhang Y."/>
            <person name="Zimin A.V."/>
            <person name="Baldwin J."/>
            <person name="Abdouelleil A."/>
            <person name="Abdulkadir J."/>
            <person name="Abebe A."/>
            <person name="Abera B."/>
            <person name="Abreu J."/>
            <person name="Acer S.C."/>
            <person name="Aftuck L."/>
            <person name="Alexander A."/>
            <person name="An P."/>
            <person name="Anderson E."/>
            <person name="Anderson S."/>
            <person name="Arachi H."/>
            <person name="Azer M."/>
            <person name="Bachantsang P."/>
            <person name="Barry A."/>
            <person name="Bayul T."/>
            <person name="Berlin A."/>
            <person name="Bessette D."/>
            <person name="Bloom T."/>
            <person name="Blye J."/>
            <person name="Boguslavskiy L."/>
            <person name="Bonnet C."/>
            <person name="Boukhgalter B."/>
            <person name="Bourzgui I."/>
            <person name="Brown A."/>
            <person name="Cahill P."/>
            <person name="Channer S."/>
            <person name="Cheshatsang Y."/>
            <person name="Chuda L."/>
            <person name="Citroen M."/>
            <person name="Collymore A."/>
            <person name="Cooke P."/>
            <person name="Costello M."/>
            <person name="D'Aco K."/>
            <person name="Daza R."/>
            <person name="De Haan G."/>
            <person name="DeGray S."/>
            <person name="DeMaso C."/>
            <person name="Dhargay N."/>
            <person name="Dooley K."/>
            <person name="Dooley E."/>
            <person name="Doricent M."/>
            <person name="Dorje P."/>
            <person name="Dorjee K."/>
            <person name="Dupes A."/>
            <person name="Elong R."/>
            <person name="Falk J."/>
            <person name="Farina A."/>
            <person name="Faro S."/>
            <person name="Ferguson D."/>
            <person name="Fisher S."/>
            <person name="Foley C.D."/>
            <person name="Franke A."/>
            <person name="Friedrich D."/>
            <person name="Gadbois L."/>
            <person name="Gearin G."/>
            <person name="Gearin C.R."/>
            <person name="Giannoukos G."/>
            <person name="Goode T."/>
            <person name="Graham J."/>
            <person name="Grandbois E."/>
            <person name="Grewal S."/>
            <person name="Gyaltsen K."/>
            <person name="Hafez N."/>
            <person name="Hagos B."/>
            <person name="Hall J."/>
            <person name="Henson C."/>
            <person name="Hollinger A."/>
            <person name="Honan T."/>
            <person name="Huard M.D."/>
            <person name="Hughes L."/>
            <person name="Hurhula B."/>
            <person name="Husby M.E."/>
            <person name="Kamat A."/>
            <person name="Kanga B."/>
            <person name="Kashin S."/>
            <person name="Khazanovich D."/>
            <person name="Kisner P."/>
            <person name="Lance K."/>
            <person name="Lara M."/>
            <person name="Lee W."/>
            <person name="Lennon N."/>
            <person name="Letendre F."/>
            <person name="LeVine R."/>
            <person name="Lipovsky A."/>
            <person name="Liu X."/>
            <person name="Liu J."/>
            <person name="Liu S."/>
            <person name="Lokyitsang T."/>
            <person name="Lokyitsang Y."/>
            <person name="Lubonja R."/>
            <person name="Lui A."/>
            <person name="MacDonald P."/>
            <person name="Magnisalis V."/>
            <person name="Maru K."/>
            <person name="Matthews C."/>
            <person name="McCusker W."/>
            <person name="McDonough S."/>
            <person name="Mehta T."/>
            <person name="Meldrim J."/>
            <person name="Meneus L."/>
            <person name="Mihai O."/>
            <person name="Mihalev A."/>
            <person name="Mihova T."/>
            <person name="Mittelman R."/>
            <person name="Mlenga V."/>
            <person name="Montmayeur A."/>
            <person name="Mulrain L."/>
            <person name="Navidi A."/>
            <person name="Naylor J."/>
            <person name="Negash T."/>
            <person name="Nguyen T."/>
            <person name="Nguyen N."/>
            <person name="Nicol R."/>
            <person name="Norbu C."/>
            <person name="Norbu N."/>
            <person name="Novod N."/>
            <person name="O'Neill B."/>
            <person name="Osman S."/>
            <person name="Markiewicz E."/>
            <person name="Oyono O.L."/>
            <person name="Patti C."/>
            <person name="Phunkhang P."/>
            <person name="Pierre F."/>
            <person name="Priest M."/>
            <person name="Raghuraman S."/>
            <person name="Rege F."/>
            <person name="Reyes R."/>
            <person name="Rise C."/>
            <person name="Rogov P."/>
            <person name="Ross K."/>
            <person name="Ryan E."/>
            <person name="Settipalli S."/>
            <person name="Shea T."/>
            <person name="Sherpa N."/>
            <person name="Shi L."/>
            <person name="Shih D."/>
            <person name="Sparrow T."/>
            <person name="Spaulding J."/>
            <person name="Stalker J."/>
            <person name="Stange-Thomann N."/>
            <person name="Stavropoulos S."/>
            <person name="Stone C."/>
            <person name="Strader C."/>
            <person name="Tesfaye S."/>
            <person name="Thomson T."/>
            <person name="Thoulutsang Y."/>
            <person name="Thoulutsang D."/>
            <person name="Topham K."/>
            <person name="Topping I."/>
            <person name="Tsamla T."/>
            <person name="Vassiliev H."/>
            <person name="Vo A."/>
            <person name="Wangchuk T."/>
            <person name="Wangdi T."/>
            <person name="Weiand M."/>
            <person name="Wilkinson J."/>
            <person name="Wilson A."/>
            <person name="Yadav S."/>
            <person name="Young G."/>
            <person name="Yu Q."/>
            <person name="Zembek L."/>
            <person name="Zhong D."/>
            <person name="Zimmer A."/>
            <person name="Zwirko Z."/>
            <person name="Jaffe D.B."/>
            <person name="Alvarez P."/>
            <person name="Brockman W."/>
            <person name="Butler J."/>
            <person name="Chin C."/>
            <person name="Gnerre S."/>
            <person name="Grabherr M."/>
            <person name="Kleber M."/>
            <person name="Mauceli E."/>
            <person name="MacCallum I."/>
        </authorList>
    </citation>
    <scope>NUCLEOTIDE SEQUENCE [LARGE SCALE GENOMIC DNA]</scope>
    <source>
        <strain evidence="3">Tucson 15010-1051.87</strain>
    </source>
</reference>
<accession>A0A0Q9WJK6</accession>
<dbReference type="OrthoDB" id="7868364at2759"/>
<evidence type="ECO:0000313" key="2">
    <source>
        <dbReference type="EMBL" id="KRF84778.1"/>
    </source>
</evidence>
<dbReference type="AlphaFoldDB" id="A0A0Q9WJK6"/>
<dbReference type="EMBL" id="CH940647">
    <property type="protein sequence ID" value="KRF84778.1"/>
    <property type="molecule type" value="Genomic_DNA"/>
</dbReference>
<sequence>MSCHCHIRSSACAFFCSPSDHFIGHKIIEITCIYVVYRYYLIMDPCRLVDEPERGRKKKSRKPLDKKACKESKKKEKKKKKSEKKNKR</sequence>